<evidence type="ECO:0000313" key="6">
    <source>
        <dbReference type="Proteomes" id="UP000280455"/>
    </source>
</evidence>
<accession>A0AAD1E7A5</accession>
<reference evidence="5 6" key="1">
    <citation type="submission" date="2018-03" db="EMBL/GenBank/DDBJ databases">
        <title>Diversity of phytobeneficial traits revealed by whole-genome analysis of worldwide-isolated phenazine-producing Pseudomonas spp.</title>
        <authorList>
            <person name="Biessy A."/>
            <person name="Novinscak A."/>
            <person name="Blom J."/>
            <person name="Leger G."/>
            <person name="Thomashow L.S."/>
            <person name="Cazorla F.M."/>
            <person name="Josic D."/>
            <person name="Filion M."/>
        </authorList>
    </citation>
    <scope>NUCLEOTIDE SEQUENCE [LARGE SCALE GENOMIC DNA]</scope>
    <source>
        <strain evidence="5 6">ChPhzS24</strain>
    </source>
</reference>
<keyword evidence="2" id="KW-0238">DNA-binding</keyword>
<dbReference type="GO" id="GO:0003677">
    <property type="term" value="F:DNA binding"/>
    <property type="evidence" value="ECO:0007669"/>
    <property type="project" value="UniProtKB-KW"/>
</dbReference>
<evidence type="ECO:0000256" key="1">
    <source>
        <dbReference type="ARBA" id="ARBA00023015"/>
    </source>
</evidence>
<proteinExistence type="predicted"/>
<gene>
    <name evidence="5" type="ORF">C4K07_3340</name>
</gene>
<dbReference type="GO" id="GO:0006355">
    <property type="term" value="P:regulation of DNA-templated transcription"/>
    <property type="evidence" value="ECO:0007669"/>
    <property type="project" value="InterPro"/>
</dbReference>
<keyword evidence="1" id="KW-0805">Transcription regulation</keyword>
<evidence type="ECO:0000313" key="5">
    <source>
        <dbReference type="EMBL" id="AZE30125.1"/>
    </source>
</evidence>
<organism evidence="5 6">
    <name type="scientific">Pseudomonas chlororaphis subsp. aureofaciens</name>
    <dbReference type="NCBI Taxonomy" id="587851"/>
    <lineage>
        <taxon>Bacteria</taxon>
        <taxon>Pseudomonadati</taxon>
        <taxon>Pseudomonadota</taxon>
        <taxon>Gammaproteobacteria</taxon>
        <taxon>Pseudomonadales</taxon>
        <taxon>Pseudomonadaceae</taxon>
        <taxon>Pseudomonas</taxon>
    </lineage>
</organism>
<dbReference type="PRINTS" id="PR00038">
    <property type="entry name" value="HTHLUXR"/>
</dbReference>
<dbReference type="Pfam" id="PF00196">
    <property type="entry name" value="GerE"/>
    <property type="match status" value="1"/>
</dbReference>
<feature type="domain" description="HTH luxR-type" evidence="4">
    <location>
        <begin position="166"/>
        <end position="229"/>
    </location>
</feature>
<dbReference type="PANTHER" id="PTHR44688">
    <property type="entry name" value="DNA-BINDING TRANSCRIPTIONAL ACTIVATOR DEVR_DOSR"/>
    <property type="match status" value="1"/>
</dbReference>
<dbReference type="SUPFAM" id="SSF46894">
    <property type="entry name" value="C-terminal effector domain of the bipartite response regulators"/>
    <property type="match status" value="1"/>
</dbReference>
<evidence type="ECO:0000259" key="4">
    <source>
        <dbReference type="PROSITE" id="PS50043"/>
    </source>
</evidence>
<evidence type="ECO:0000256" key="2">
    <source>
        <dbReference type="ARBA" id="ARBA00023125"/>
    </source>
</evidence>
<evidence type="ECO:0000256" key="3">
    <source>
        <dbReference type="ARBA" id="ARBA00023163"/>
    </source>
</evidence>
<dbReference type="Proteomes" id="UP000280455">
    <property type="component" value="Chromosome"/>
</dbReference>
<dbReference type="InterPro" id="IPR036388">
    <property type="entry name" value="WH-like_DNA-bd_sf"/>
</dbReference>
<dbReference type="PROSITE" id="PS00622">
    <property type="entry name" value="HTH_LUXR_1"/>
    <property type="match status" value="1"/>
</dbReference>
<sequence>MISTHSLNSPLPNAHELGQRCIGAFTRVVPATLCAFYRIDAQLQAEHFSLYHMSQQMHEAYLQRYRHYDPLRPRNCVAAGRPVLSLHMGMAQQGRHETEVYQGFLQRHGVLDVVEILARNASGSPIAGLSLLRDASLGPFQPDELSTLHVLQGLLEIAAQAPYSRHDERLEALTPRERQIAWLLRDGACNKTIAQQLALGLPTVKTHLINLFRKVGVNNRTELVSALFL</sequence>
<dbReference type="RefSeq" id="WP_016703851.1">
    <property type="nucleotide sequence ID" value="NZ_CP027720.1"/>
</dbReference>
<dbReference type="InterPro" id="IPR000792">
    <property type="entry name" value="Tscrpt_reg_LuxR_C"/>
</dbReference>
<dbReference type="EMBL" id="CP027750">
    <property type="protein sequence ID" value="AZE30125.1"/>
    <property type="molecule type" value="Genomic_DNA"/>
</dbReference>
<dbReference type="Gene3D" id="1.10.10.10">
    <property type="entry name" value="Winged helix-like DNA-binding domain superfamily/Winged helix DNA-binding domain"/>
    <property type="match status" value="1"/>
</dbReference>
<dbReference type="PROSITE" id="PS50043">
    <property type="entry name" value="HTH_LUXR_2"/>
    <property type="match status" value="1"/>
</dbReference>
<dbReference type="CDD" id="cd06170">
    <property type="entry name" value="LuxR_C_like"/>
    <property type="match status" value="1"/>
</dbReference>
<keyword evidence="3" id="KW-0804">Transcription</keyword>
<name>A0AAD1E7A5_9PSED</name>
<dbReference type="AlphaFoldDB" id="A0AAD1E7A5"/>
<dbReference type="InterPro" id="IPR016032">
    <property type="entry name" value="Sig_transdc_resp-reg_C-effctor"/>
</dbReference>
<protein>
    <submittedName>
        <fullName evidence="5">Response regulator</fullName>
    </submittedName>
</protein>
<dbReference type="PANTHER" id="PTHR44688:SF16">
    <property type="entry name" value="DNA-BINDING TRANSCRIPTIONAL ACTIVATOR DEVR_DOSR"/>
    <property type="match status" value="1"/>
</dbReference>
<dbReference type="SMART" id="SM00421">
    <property type="entry name" value="HTH_LUXR"/>
    <property type="match status" value="1"/>
</dbReference>